<dbReference type="GO" id="GO:0016787">
    <property type="term" value="F:hydrolase activity"/>
    <property type="evidence" value="ECO:0007669"/>
    <property type="project" value="UniProtKB-KW"/>
</dbReference>
<gene>
    <name evidence="3" type="ORF">AULFYP135_01596</name>
</gene>
<dbReference type="InterPro" id="IPR005754">
    <property type="entry name" value="Sortase"/>
</dbReference>
<keyword evidence="1" id="KW-0378">Hydrolase</keyword>
<dbReference type="Gene3D" id="2.40.260.10">
    <property type="entry name" value="Sortase"/>
    <property type="match status" value="1"/>
</dbReference>
<dbReference type="SUPFAM" id="SSF63817">
    <property type="entry name" value="Sortase"/>
    <property type="match status" value="1"/>
</dbReference>
<name>A0A6N2TSQ1_9FIRM</name>
<feature type="active site" description="Proton donor/acceptor" evidence="2">
    <location>
        <position position="143"/>
    </location>
</feature>
<accession>A0A6N2TSQ1</accession>
<dbReference type="NCBIfam" id="TIGR01076">
    <property type="entry name" value="sortase_fam"/>
    <property type="match status" value="1"/>
</dbReference>
<dbReference type="EMBL" id="CACRSL010000003">
    <property type="protein sequence ID" value="VYT08944.1"/>
    <property type="molecule type" value="Genomic_DNA"/>
</dbReference>
<reference evidence="3" key="1">
    <citation type="submission" date="2019-11" db="EMBL/GenBank/DDBJ databases">
        <authorList>
            <person name="Feng L."/>
        </authorList>
    </citation>
    <scope>NUCLEOTIDE SEQUENCE</scope>
    <source>
        <strain evidence="3">AundefinedLFYP135</strain>
    </source>
</reference>
<protein>
    <submittedName>
        <fullName evidence="3">Sortase family protein</fullName>
    </submittedName>
</protein>
<evidence type="ECO:0000256" key="1">
    <source>
        <dbReference type="ARBA" id="ARBA00022801"/>
    </source>
</evidence>
<organism evidence="3">
    <name type="scientific">uncultured Anaerotruncus sp</name>
    <dbReference type="NCBI Taxonomy" id="905011"/>
    <lineage>
        <taxon>Bacteria</taxon>
        <taxon>Bacillati</taxon>
        <taxon>Bacillota</taxon>
        <taxon>Clostridia</taxon>
        <taxon>Eubacteriales</taxon>
        <taxon>Oscillospiraceae</taxon>
        <taxon>Anaerotruncus</taxon>
        <taxon>environmental samples</taxon>
    </lineage>
</organism>
<feature type="active site" description="Acyl-thioester intermediate" evidence="2">
    <location>
        <position position="206"/>
    </location>
</feature>
<dbReference type="CDD" id="cd06166">
    <property type="entry name" value="Sortase_D_2"/>
    <property type="match status" value="1"/>
</dbReference>
<evidence type="ECO:0000256" key="2">
    <source>
        <dbReference type="PIRSR" id="PIRSR605754-1"/>
    </source>
</evidence>
<evidence type="ECO:0000313" key="3">
    <source>
        <dbReference type="EMBL" id="VYT08944.1"/>
    </source>
</evidence>
<dbReference type="Pfam" id="PF04203">
    <property type="entry name" value="Sortase"/>
    <property type="match status" value="1"/>
</dbReference>
<proteinExistence type="predicted"/>
<dbReference type="InterPro" id="IPR042000">
    <property type="entry name" value="Sortase_D_2"/>
</dbReference>
<sequence length="229" mass="25220">MMNAKDRKMLSKTLLIAGAVLMVIGVGYEAINYPWQIVLAKLGMASQSAMADPKPLENATWTTLPAEEWAEGDPLNVLPAQGNLLMARPEVENLTVVGYFKFPKLGISENIVLGSDEELMYGVGHVNGTAGLGQEGNCVLAGHRNYIVMHPFRHLDKAAVGDRVMVEDEANIYTYEIYEILTVKPEDVYVTELQEGESHMLTLVTCTPVLNPTHRLVAWARLVETIPKA</sequence>
<dbReference type="AlphaFoldDB" id="A0A6N2TSQ1"/>
<dbReference type="InterPro" id="IPR023365">
    <property type="entry name" value="Sortase_dom-sf"/>
</dbReference>